<dbReference type="Proteomes" id="UP001461498">
    <property type="component" value="Unassembled WGS sequence"/>
</dbReference>
<organism evidence="2 3">
    <name type="scientific">Rhynocoris fuscipes</name>
    <dbReference type="NCBI Taxonomy" id="488301"/>
    <lineage>
        <taxon>Eukaryota</taxon>
        <taxon>Metazoa</taxon>
        <taxon>Ecdysozoa</taxon>
        <taxon>Arthropoda</taxon>
        <taxon>Hexapoda</taxon>
        <taxon>Insecta</taxon>
        <taxon>Pterygota</taxon>
        <taxon>Neoptera</taxon>
        <taxon>Paraneoptera</taxon>
        <taxon>Hemiptera</taxon>
        <taxon>Heteroptera</taxon>
        <taxon>Panheteroptera</taxon>
        <taxon>Cimicomorpha</taxon>
        <taxon>Reduviidae</taxon>
        <taxon>Harpactorinae</taxon>
        <taxon>Harpactorini</taxon>
        <taxon>Rhynocoris</taxon>
    </lineage>
</organism>
<evidence type="ECO:0000313" key="3">
    <source>
        <dbReference type="Proteomes" id="UP001461498"/>
    </source>
</evidence>
<evidence type="ECO:0000259" key="1">
    <source>
        <dbReference type="PROSITE" id="PS50835"/>
    </source>
</evidence>
<feature type="domain" description="Ig-like" evidence="1">
    <location>
        <begin position="1"/>
        <end position="71"/>
    </location>
</feature>
<keyword evidence="3" id="KW-1185">Reference proteome</keyword>
<dbReference type="AlphaFoldDB" id="A0AAW1DAT9"/>
<proteinExistence type="predicted"/>
<dbReference type="InterPro" id="IPR036179">
    <property type="entry name" value="Ig-like_dom_sf"/>
</dbReference>
<gene>
    <name evidence="2" type="ORF">O3M35_008222</name>
</gene>
<dbReference type="SUPFAM" id="SSF48726">
    <property type="entry name" value="Immunoglobulin"/>
    <property type="match status" value="1"/>
</dbReference>
<dbReference type="InterPro" id="IPR007110">
    <property type="entry name" value="Ig-like_dom"/>
</dbReference>
<comment type="caution">
    <text evidence="2">The sequence shown here is derived from an EMBL/GenBank/DDBJ whole genome shotgun (WGS) entry which is preliminary data.</text>
</comment>
<evidence type="ECO:0000313" key="2">
    <source>
        <dbReference type="EMBL" id="KAK9506253.1"/>
    </source>
</evidence>
<protein>
    <recommendedName>
        <fullName evidence="1">Ig-like domain-containing protein</fullName>
    </recommendedName>
</protein>
<dbReference type="EMBL" id="JAPXFL010000005">
    <property type="protein sequence ID" value="KAK9506253.1"/>
    <property type="molecule type" value="Genomic_DNA"/>
</dbReference>
<dbReference type="PROSITE" id="PS50835">
    <property type="entry name" value="IG_LIKE"/>
    <property type="match status" value="1"/>
</dbReference>
<sequence>MFIQRGSTINLTCLVRFAPEPPPAVLWSHNSKVKYIFLIFFIFQSSRKQKFSVRNVFIILRNNFLNGNIHL</sequence>
<accession>A0AAW1DAT9</accession>
<reference evidence="2 3" key="1">
    <citation type="submission" date="2022-12" db="EMBL/GenBank/DDBJ databases">
        <title>Chromosome-level genome assembly of true bugs.</title>
        <authorList>
            <person name="Ma L."/>
            <person name="Li H."/>
        </authorList>
    </citation>
    <scope>NUCLEOTIDE SEQUENCE [LARGE SCALE GENOMIC DNA]</scope>
    <source>
        <strain evidence="2">Lab_2022b</strain>
    </source>
</reference>
<name>A0AAW1DAT9_9HEMI</name>